<name>A0A7R8ZPS5_9CRUS</name>
<sequence length="334" mass="37628">MEGRFGKASRRHRIKEEVCRGVTKLIGAIVGSYEKACRLTLAGNGSNTPWPDELKNLQLEARKIKHVFDAWHIQKSLGKALGKVGIRGGQRELQMWSRHLTNHLLWSIRNCGGSYAKLLRIWFSCLRHVVNDHGACYHEELPEDEVRDTEWIEERNPAHTSLTRIVNETGFTSDLKQATELRFSSELEAFHSELNIYLSFGTPELRNDTACLESKRRRTMIGASRSAMKFFASHSVHDAARLSNALSPNYALKGGLTGFMEHLRGRFSCKSTSCRCGGKANQHFQSLWKQCLLVQVHNLSFIGELPPGPPENDFGVEKTFPPGGLLEGMIAEVR</sequence>
<gene>
    <name evidence="1" type="ORF">CTOB1V02_LOCUS9691</name>
</gene>
<dbReference type="PANTHER" id="PTHR31751:SF7">
    <property type="entry name" value="THAP-TYPE DOMAIN-CONTAINING PROTEIN"/>
    <property type="match status" value="1"/>
</dbReference>
<proteinExistence type="predicted"/>
<reference evidence="1" key="1">
    <citation type="submission" date="2020-11" db="EMBL/GenBank/DDBJ databases">
        <authorList>
            <person name="Tran Van P."/>
        </authorList>
    </citation>
    <scope>NUCLEOTIDE SEQUENCE</scope>
</reference>
<dbReference type="EMBL" id="OB663938">
    <property type="protein sequence ID" value="CAD7231848.1"/>
    <property type="molecule type" value="Genomic_DNA"/>
</dbReference>
<dbReference type="PANTHER" id="PTHR31751">
    <property type="entry name" value="SI:CH211-108C17.2-RELATED-RELATED"/>
    <property type="match status" value="1"/>
</dbReference>
<dbReference type="AlphaFoldDB" id="A0A7R8ZPS5"/>
<organism evidence="1">
    <name type="scientific">Cyprideis torosa</name>
    <dbReference type="NCBI Taxonomy" id="163714"/>
    <lineage>
        <taxon>Eukaryota</taxon>
        <taxon>Metazoa</taxon>
        <taxon>Ecdysozoa</taxon>
        <taxon>Arthropoda</taxon>
        <taxon>Crustacea</taxon>
        <taxon>Oligostraca</taxon>
        <taxon>Ostracoda</taxon>
        <taxon>Podocopa</taxon>
        <taxon>Podocopida</taxon>
        <taxon>Cytherocopina</taxon>
        <taxon>Cytheroidea</taxon>
        <taxon>Cytherideidae</taxon>
        <taxon>Cyprideis</taxon>
    </lineage>
</organism>
<accession>A0A7R8ZPS5</accession>
<protein>
    <submittedName>
        <fullName evidence="1">Uncharacterized protein</fullName>
    </submittedName>
</protein>
<dbReference type="OrthoDB" id="6616463at2759"/>
<evidence type="ECO:0000313" key="1">
    <source>
        <dbReference type="EMBL" id="CAD7231848.1"/>
    </source>
</evidence>